<accession>A0A4D6YAH7</accession>
<dbReference type="Proteomes" id="UP000298566">
    <property type="component" value="Chromosome"/>
</dbReference>
<reference evidence="11 12" key="1">
    <citation type="submission" date="2018-10" db="EMBL/GenBank/DDBJ databases">
        <title>Comparative functional genomics of the obligate endosymbiont Buchnera aphidicola.</title>
        <authorList>
            <person name="Chong R.A."/>
        </authorList>
    </citation>
    <scope>NUCLEOTIDE SEQUENCE [LARGE SCALE GENOMIC DNA]</scope>
    <source>
        <strain evidence="11 12">Mrh</strain>
    </source>
</reference>
<dbReference type="Pfam" id="PF13177">
    <property type="entry name" value="DNA_pol3_delta2"/>
    <property type="match status" value="1"/>
</dbReference>
<dbReference type="GO" id="GO:0006261">
    <property type="term" value="P:DNA-templated DNA replication"/>
    <property type="evidence" value="ECO:0007669"/>
    <property type="project" value="TreeGrafter"/>
</dbReference>
<dbReference type="Gene3D" id="1.20.272.10">
    <property type="match status" value="1"/>
</dbReference>
<dbReference type="SUPFAM" id="SSF52540">
    <property type="entry name" value="P-loop containing nucleoside triphosphate hydrolases"/>
    <property type="match status" value="1"/>
</dbReference>
<evidence type="ECO:0000256" key="8">
    <source>
        <dbReference type="ARBA" id="ARBA00037724"/>
    </source>
</evidence>
<sequence length="330" mass="39072">MNLYPWLKIHYENIICQLIKQTSNHAIILETQKGIGITLLIKNIVLWLICLNKKKIFFCKKCRNCQLINMQTYPDWYNMKLFSNKSTIGIDTIRWLCNQLFHTTKQNGKKVAYFSDMSQLTQNGTNGLLKALEEPPKNTYFLFVNYIPFKLLPTLRSRCISYTILPPIEQISIDWLKKENFKIKETVFKTALRINKGSPILAKKFLLTSLWEERNTFFYNLHYSIQNNNFIHMLNNFNLGNIEKKIFWLCSLLFDAIKIKYGKKNNVINLDKINIIQLFKKQYSFALLDNSIRSWMYCHIKLTSIIGINTELLLTEQLLRWEKILKTNSN</sequence>
<evidence type="ECO:0000256" key="6">
    <source>
        <dbReference type="ARBA" id="ARBA00022932"/>
    </source>
</evidence>
<dbReference type="EMBL" id="CP033004">
    <property type="protein sequence ID" value="QCI23341.1"/>
    <property type="molecule type" value="Genomic_DNA"/>
</dbReference>
<gene>
    <name evidence="11" type="ORF">D9V73_01635</name>
</gene>
<dbReference type="PANTHER" id="PTHR11669">
    <property type="entry name" value="REPLICATION FACTOR C / DNA POLYMERASE III GAMMA-TAU SUBUNIT"/>
    <property type="match status" value="1"/>
</dbReference>
<dbReference type="InterPro" id="IPR027417">
    <property type="entry name" value="P-loop_NTPase"/>
</dbReference>
<comment type="catalytic activity">
    <reaction evidence="9">
        <text>DNA(n) + a 2'-deoxyribonucleoside 5'-triphosphate = DNA(n+1) + diphosphate</text>
        <dbReference type="Rhea" id="RHEA:22508"/>
        <dbReference type="Rhea" id="RHEA-COMP:17339"/>
        <dbReference type="Rhea" id="RHEA-COMP:17340"/>
        <dbReference type="ChEBI" id="CHEBI:33019"/>
        <dbReference type="ChEBI" id="CHEBI:61560"/>
        <dbReference type="ChEBI" id="CHEBI:173112"/>
        <dbReference type="EC" id="2.7.7.7"/>
    </reaction>
</comment>
<comment type="subunit">
    <text evidence="7">DNA polymerase III contains a core (composed of alpha, epsilon and theta chains) that associates with a tau subunit. This core dimerizes to form the POLIII' complex. PolIII' associates with the gamma complex (composed of gamma, delta, delta', psi and chi chains) and with the beta chain to form the complete DNA polymerase III complex.</text>
</comment>
<dbReference type="AlphaFoldDB" id="A0A4D6YAH7"/>
<feature type="domain" description="DNA polymerase III delta subunit C-terminal" evidence="10">
    <location>
        <begin position="210"/>
        <end position="322"/>
    </location>
</feature>
<evidence type="ECO:0000256" key="7">
    <source>
        <dbReference type="ARBA" id="ARBA00026073"/>
    </source>
</evidence>
<comment type="function">
    <text evidence="8">DNA polymerase III is a complex, multichain enzyme responsible for most of the replicative synthesis in bacteria. This DNA polymerase also exhibits 3' to 5' exonuclease activity.</text>
</comment>
<dbReference type="OrthoDB" id="9811073at2"/>
<dbReference type="Pfam" id="PF09115">
    <property type="entry name" value="DNApol3-delta_C"/>
    <property type="match status" value="1"/>
</dbReference>
<dbReference type="InterPro" id="IPR008921">
    <property type="entry name" value="DNA_pol3_clamp-load_cplx_C"/>
</dbReference>
<keyword evidence="4" id="KW-0548">Nucleotidyltransferase</keyword>
<dbReference type="GO" id="GO:0009360">
    <property type="term" value="C:DNA polymerase III complex"/>
    <property type="evidence" value="ECO:0007669"/>
    <property type="project" value="InterPro"/>
</dbReference>
<evidence type="ECO:0000256" key="4">
    <source>
        <dbReference type="ARBA" id="ARBA00022695"/>
    </source>
</evidence>
<evidence type="ECO:0000313" key="11">
    <source>
        <dbReference type="EMBL" id="QCI23341.1"/>
    </source>
</evidence>
<evidence type="ECO:0000256" key="1">
    <source>
        <dbReference type="ARBA" id="ARBA00012417"/>
    </source>
</evidence>
<proteinExistence type="predicted"/>
<dbReference type="GO" id="GO:0003887">
    <property type="term" value="F:DNA-directed DNA polymerase activity"/>
    <property type="evidence" value="ECO:0007669"/>
    <property type="project" value="UniProtKB-KW"/>
</dbReference>
<evidence type="ECO:0000313" key="12">
    <source>
        <dbReference type="Proteomes" id="UP000298566"/>
    </source>
</evidence>
<dbReference type="EC" id="2.7.7.7" evidence="1"/>
<evidence type="ECO:0000256" key="9">
    <source>
        <dbReference type="ARBA" id="ARBA00049244"/>
    </source>
</evidence>
<evidence type="ECO:0000256" key="3">
    <source>
        <dbReference type="ARBA" id="ARBA00022679"/>
    </source>
</evidence>
<dbReference type="InterPro" id="IPR015199">
    <property type="entry name" value="DNA_pol_III_delta_C"/>
</dbReference>
<dbReference type="GO" id="GO:0003677">
    <property type="term" value="F:DNA binding"/>
    <property type="evidence" value="ECO:0007669"/>
    <property type="project" value="InterPro"/>
</dbReference>
<dbReference type="RefSeq" id="WP_158336544.1">
    <property type="nucleotide sequence ID" value="NZ_CP033004.1"/>
</dbReference>
<dbReference type="PANTHER" id="PTHR11669:SF8">
    <property type="entry name" value="DNA POLYMERASE III SUBUNIT DELTA"/>
    <property type="match status" value="1"/>
</dbReference>
<protein>
    <recommendedName>
        <fullName evidence="2">DNA polymerase III subunit delta'</fullName>
        <ecNumber evidence="1">2.7.7.7</ecNumber>
    </recommendedName>
</protein>
<dbReference type="SUPFAM" id="SSF48019">
    <property type="entry name" value="post-AAA+ oligomerization domain-like"/>
    <property type="match status" value="1"/>
</dbReference>
<organism evidence="11 12">
    <name type="scientific">Buchnera aphidicola subsp. Melaphis rhois</name>
    <dbReference type="NCBI Taxonomy" id="118103"/>
    <lineage>
        <taxon>Bacteria</taxon>
        <taxon>Pseudomonadati</taxon>
        <taxon>Pseudomonadota</taxon>
        <taxon>Gammaproteobacteria</taxon>
        <taxon>Enterobacterales</taxon>
        <taxon>Erwiniaceae</taxon>
        <taxon>Buchnera</taxon>
    </lineage>
</organism>
<evidence type="ECO:0000256" key="2">
    <source>
        <dbReference type="ARBA" id="ARBA00014363"/>
    </source>
</evidence>
<evidence type="ECO:0000256" key="5">
    <source>
        <dbReference type="ARBA" id="ARBA00022705"/>
    </source>
</evidence>
<keyword evidence="6" id="KW-0239">DNA-directed DNA polymerase</keyword>
<keyword evidence="3" id="KW-0808">Transferase</keyword>
<evidence type="ECO:0000259" key="10">
    <source>
        <dbReference type="Pfam" id="PF09115"/>
    </source>
</evidence>
<dbReference type="Gene3D" id="3.40.50.300">
    <property type="entry name" value="P-loop containing nucleotide triphosphate hydrolases"/>
    <property type="match status" value="1"/>
</dbReference>
<dbReference type="InterPro" id="IPR050238">
    <property type="entry name" value="DNA_Rep/Repair_Clamp_Loader"/>
</dbReference>
<name>A0A4D6YAH7_BUCMH</name>
<keyword evidence="5" id="KW-0235">DNA replication</keyword>